<proteinExistence type="predicted"/>
<name>A0A2R6ACG5_9ARCH</name>
<dbReference type="PROSITE" id="PS00571">
    <property type="entry name" value="AMIDASES"/>
    <property type="match status" value="1"/>
</dbReference>
<evidence type="ECO:0000313" key="3">
    <source>
        <dbReference type="Proteomes" id="UP000240569"/>
    </source>
</evidence>
<feature type="domain" description="Amidase" evidence="1">
    <location>
        <begin position="21"/>
        <end position="407"/>
    </location>
</feature>
<dbReference type="PANTHER" id="PTHR11895:SF7">
    <property type="entry name" value="GLUTAMYL-TRNA(GLN) AMIDOTRANSFERASE SUBUNIT A, MITOCHONDRIAL"/>
    <property type="match status" value="1"/>
</dbReference>
<dbReference type="Gene3D" id="3.90.1300.10">
    <property type="entry name" value="Amidase signature (AS) domain"/>
    <property type="match status" value="1"/>
</dbReference>
<evidence type="ECO:0000313" key="2">
    <source>
        <dbReference type="EMBL" id="PSN84104.1"/>
    </source>
</evidence>
<protein>
    <recommendedName>
        <fullName evidence="1">Amidase domain-containing protein</fullName>
    </recommendedName>
</protein>
<dbReference type="PANTHER" id="PTHR11895">
    <property type="entry name" value="TRANSAMIDASE"/>
    <property type="match status" value="1"/>
</dbReference>
<dbReference type="AlphaFoldDB" id="A0A2R6ACG5"/>
<dbReference type="InterPro" id="IPR023631">
    <property type="entry name" value="Amidase_dom"/>
</dbReference>
<dbReference type="SUPFAM" id="SSF75304">
    <property type="entry name" value="Amidase signature (AS) enzymes"/>
    <property type="match status" value="1"/>
</dbReference>
<dbReference type="Pfam" id="PF01425">
    <property type="entry name" value="Amidase"/>
    <property type="match status" value="1"/>
</dbReference>
<organism evidence="2 3">
    <name type="scientific">Candidatus Marsarchaeota G1 archaeon BE_D</name>
    <dbReference type="NCBI Taxonomy" id="1978156"/>
    <lineage>
        <taxon>Archaea</taxon>
        <taxon>Candidatus Marsarchaeota</taxon>
        <taxon>Candidatus Marsarchaeota group 1</taxon>
    </lineage>
</organism>
<sequence>MKKSISNLISLIKKGGLDPLELTEKLIQRIKKHDGVLNSYVALNPDAEKHAKSLNKSALLCGLPVSVKDLIDTAKIPTTYGSVIFKNYIPKRDAKIVANLKRAGAFVLGKTNTHEFALGIETPPTRNPWDITRIPGGSSGGSAASIAADLAVFALGTDTGGSIRIPASMCGITGLKPTYSNISTQGVFPESWSLDHVGPMCRFASDLPLLLEGMGYRVKRSSKFPLKLGLESNFLSECKKDVKSALEAFVNKLVSESVAEVQEVSFPLLEQINSAHSIIDTSEIATVHKKIYPKHKKEYLPLSIEQIELGLKRSAVEYVEAIRFRSKAVKRVSYEFRRFDVLVTPTMPSVAPKISEVKKMTLEELYPFVKFLEPFNFLGFPALVVPCGFANLPIGVQLVSKPNQEGVLIGLAERYQSVTDWHTRTPAMFGELDV</sequence>
<evidence type="ECO:0000259" key="1">
    <source>
        <dbReference type="Pfam" id="PF01425"/>
    </source>
</evidence>
<accession>A0A2R6ACG5</accession>
<dbReference type="Proteomes" id="UP000240569">
    <property type="component" value="Unassembled WGS sequence"/>
</dbReference>
<dbReference type="InterPro" id="IPR036928">
    <property type="entry name" value="AS_sf"/>
</dbReference>
<gene>
    <name evidence="2" type="ORF">B9Q02_09860</name>
</gene>
<dbReference type="GO" id="GO:0003824">
    <property type="term" value="F:catalytic activity"/>
    <property type="evidence" value="ECO:0007669"/>
    <property type="project" value="InterPro"/>
</dbReference>
<reference evidence="2 3" key="1">
    <citation type="submission" date="2017-04" db="EMBL/GenBank/DDBJ databases">
        <title>Novel microbial lineages endemic to geothermal iron-oxide mats fill important gaps in the evolutionary history of Archaea.</title>
        <authorList>
            <person name="Jay Z.J."/>
            <person name="Beam J.P."/>
            <person name="Dlakic M."/>
            <person name="Rusch D.B."/>
            <person name="Kozubal M.A."/>
            <person name="Inskeep W.P."/>
        </authorList>
    </citation>
    <scope>NUCLEOTIDE SEQUENCE [LARGE SCALE GENOMIC DNA]</scope>
    <source>
        <strain evidence="2">BE_D</strain>
    </source>
</reference>
<dbReference type="InterPro" id="IPR020556">
    <property type="entry name" value="Amidase_CS"/>
</dbReference>
<dbReference type="InterPro" id="IPR000120">
    <property type="entry name" value="Amidase"/>
</dbReference>
<comment type="caution">
    <text evidence="2">The sequence shown here is derived from an EMBL/GenBank/DDBJ whole genome shotgun (WGS) entry which is preliminary data.</text>
</comment>
<dbReference type="EMBL" id="NEXD01000087">
    <property type="protein sequence ID" value="PSN84104.1"/>
    <property type="molecule type" value="Genomic_DNA"/>
</dbReference>